<dbReference type="RefSeq" id="WP_093941876.1">
    <property type="nucleotide sequence ID" value="NZ_CP022521.1"/>
</dbReference>
<dbReference type="Pfam" id="PF01435">
    <property type="entry name" value="Peptidase_M48"/>
    <property type="match status" value="1"/>
</dbReference>
<dbReference type="InterPro" id="IPR001915">
    <property type="entry name" value="Peptidase_M48"/>
</dbReference>
<keyword evidence="2" id="KW-1003">Cell membrane</keyword>
<evidence type="ECO:0000256" key="5">
    <source>
        <dbReference type="ARBA" id="ARBA00022723"/>
    </source>
</evidence>
<dbReference type="InterPro" id="IPR050083">
    <property type="entry name" value="HtpX_protease"/>
</dbReference>
<name>A0A221W480_9PSEU</name>
<keyword evidence="9" id="KW-0482">Metalloprotease</keyword>
<feature type="transmembrane region" description="Helical" evidence="12">
    <location>
        <begin position="337"/>
        <end position="359"/>
    </location>
</feature>
<keyword evidence="13" id="KW-0346">Stress response</keyword>
<evidence type="ECO:0000313" key="13">
    <source>
        <dbReference type="EMBL" id="ASO20574.1"/>
    </source>
</evidence>
<feature type="transmembrane region" description="Helical" evidence="12">
    <location>
        <begin position="605"/>
        <end position="624"/>
    </location>
</feature>
<feature type="compositionally biased region" description="Pro residues" evidence="11">
    <location>
        <begin position="961"/>
        <end position="977"/>
    </location>
</feature>
<feature type="region of interest" description="Disordered" evidence="11">
    <location>
        <begin position="1000"/>
        <end position="1023"/>
    </location>
</feature>
<keyword evidence="3" id="KW-0645">Protease</keyword>
<dbReference type="AlphaFoldDB" id="A0A221W480"/>
<feature type="transmembrane region" description="Helical" evidence="12">
    <location>
        <begin position="417"/>
        <end position="435"/>
    </location>
</feature>
<dbReference type="GO" id="GO:0004222">
    <property type="term" value="F:metalloendopeptidase activity"/>
    <property type="evidence" value="ECO:0007669"/>
    <property type="project" value="InterPro"/>
</dbReference>
<evidence type="ECO:0000256" key="1">
    <source>
        <dbReference type="ARBA" id="ARBA00001947"/>
    </source>
</evidence>
<dbReference type="PANTHER" id="PTHR43221">
    <property type="entry name" value="PROTEASE HTPX"/>
    <property type="match status" value="1"/>
</dbReference>
<feature type="region of interest" description="Disordered" evidence="11">
    <location>
        <begin position="949"/>
        <end position="983"/>
    </location>
</feature>
<evidence type="ECO:0000256" key="9">
    <source>
        <dbReference type="ARBA" id="ARBA00023049"/>
    </source>
</evidence>
<dbReference type="GO" id="GO:0006508">
    <property type="term" value="P:proteolysis"/>
    <property type="evidence" value="ECO:0007669"/>
    <property type="project" value="UniProtKB-KW"/>
</dbReference>
<keyword evidence="8 12" id="KW-1133">Transmembrane helix</keyword>
<organism evidence="13 14">
    <name type="scientific">Actinoalloteichus hoggarensis</name>
    <dbReference type="NCBI Taxonomy" id="1470176"/>
    <lineage>
        <taxon>Bacteria</taxon>
        <taxon>Bacillati</taxon>
        <taxon>Actinomycetota</taxon>
        <taxon>Actinomycetes</taxon>
        <taxon>Pseudonocardiales</taxon>
        <taxon>Pseudonocardiaceae</taxon>
        <taxon>Actinoalloteichus</taxon>
    </lineage>
</organism>
<dbReference type="PANTHER" id="PTHR43221:SF2">
    <property type="entry name" value="PROTEASE HTPX HOMOLOG"/>
    <property type="match status" value="1"/>
</dbReference>
<feature type="transmembrane region" description="Helical" evidence="12">
    <location>
        <begin position="94"/>
        <end position="114"/>
    </location>
</feature>
<dbReference type="EMBL" id="CP022521">
    <property type="protein sequence ID" value="ASO20574.1"/>
    <property type="molecule type" value="Genomic_DNA"/>
</dbReference>
<dbReference type="OrthoDB" id="4889053at2"/>
<feature type="transmembrane region" description="Helical" evidence="12">
    <location>
        <begin position="552"/>
        <end position="573"/>
    </location>
</feature>
<evidence type="ECO:0000256" key="8">
    <source>
        <dbReference type="ARBA" id="ARBA00022989"/>
    </source>
</evidence>
<evidence type="ECO:0000256" key="11">
    <source>
        <dbReference type="SAM" id="MobiDB-lite"/>
    </source>
</evidence>
<keyword evidence="5" id="KW-0479">Metal-binding</keyword>
<evidence type="ECO:0000256" key="2">
    <source>
        <dbReference type="ARBA" id="ARBA00022475"/>
    </source>
</evidence>
<evidence type="ECO:0000256" key="3">
    <source>
        <dbReference type="ARBA" id="ARBA00022670"/>
    </source>
</evidence>
<keyword evidence="14" id="KW-1185">Reference proteome</keyword>
<feature type="transmembrane region" description="Helical" evidence="12">
    <location>
        <begin position="671"/>
        <end position="691"/>
    </location>
</feature>
<evidence type="ECO:0000256" key="12">
    <source>
        <dbReference type="SAM" id="Phobius"/>
    </source>
</evidence>
<evidence type="ECO:0000256" key="7">
    <source>
        <dbReference type="ARBA" id="ARBA00022833"/>
    </source>
</evidence>
<dbReference type="Gene3D" id="3.30.2010.10">
    <property type="entry name" value="Metalloproteases ('zincins'), catalytic domain"/>
    <property type="match status" value="1"/>
</dbReference>
<keyword evidence="4 12" id="KW-0812">Transmembrane</keyword>
<dbReference type="KEGG" id="ahg:AHOG_14665"/>
<feature type="transmembrane region" description="Helical" evidence="12">
    <location>
        <begin position="722"/>
        <end position="740"/>
    </location>
</feature>
<evidence type="ECO:0000256" key="4">
    <source>
        <dbReference type="ARBA" id="ARBA00022692"/>
    </source>
</evidence>
<sequence>MNTHGSPSRVDERALSAGTTVRFVLLVALLVMSSSLMVLHVALALSAYDGFGCSLAAGVAPGIDSAADVIARRGLQWEAYRACSIRYAPPPPWWVLPGWWAVLALLTALVFWALSRWKARRGRAVPLAAVDHDGAVARVVAELAEAAGLRRPPRVVIDVSASSAGAVVFGRTGRATVRLHGGLLALRAVDPLRFRAVLSHEFAHIANGDVTITYLTVALWRVYLGVALPPFLLWCVLMFQRAPNSPVWSSEAPIVTRGLLLTALLTMLVYLARADVLRSREVYADLTAVRRGADPTGWSRLDADDVGTRRRLLRAFLELWRTHPRWEVRRRALTDPAVLFGVYALPLFLTGAAATITHSHTMFALTQYAQLSSWAQHGAALAAAALVAGVVGVALWRAVVFSALIGVPGPSSIRAGLWLGLGMMLGGLAAGQGTINEWLPARPWVFLLLPVIAVAFTSWSTHCARLWVVAWRGRSLRGVMLLSVAAASSALSVWFVWWQTQGVAAGAGWWFDVAGVRDDLVTYLLGTAPDDAPVTWVDTAFVTIMNTTTNVLALPFAIAALIGLWVVPMLAWWSRPGIDPPRWALAALAGDRIRPGPPLPAFRRVLLPGVCGGVLGAAIVVAPVGTWFGVDVDASPTAFVTAELFGMQLAFLVAAAAAAAVARRTVPEHRLAAALIAAGTATLLCFGALLLSRVSDGCIPPFALADGACSSETGVARRLFDLILLPALPFVLLTAGLVGAPRSVSARRAVRPRTIGPARAGVLVLLVGALAVSTVAFVQRAPVAGRVPTPAEVQQASRQAMDAPPDGPVPASTRAMQVEAWFGYGGDDLLDDFSVHRRDLFAAVTAGVEAGATIAELHHVRPHCTEIVAFAEEGVRYFRVPDPSANELWESFLVLAWQAGRECEIALDADQAEDFDAAMQDLVTAQNTGDRVLRASTRGRDRHRLVRVGRKRRATTAAGTPPKPVSTPVPSTDPPRNPNSVGLLAGVPVTARVCAGISAVPAAPGVRAGGGGAAAGPGSDRRS</sequence>
<feature type="transmembrane region" description="Helical" evidence="12">
    <location>
        <begin position="644"/>
        <end position="662"/>
    </location>
</feature>
<evidence type="ECO:0000313" key="14">
    <source>
        <dbReference type="Proteomes" id="UP000204221"/>
    </source>
</evidence>
<comment type="cofactor">
    <cofactor evidence="1">
        <name>Zn(2+)</name>
        <dbReference type="ChEBI" id="CHEBI:29105"/>
    </cofactor>
</comment>
<protein>
    <submittedName>
        <fullName evidence="13">Heat shock protein HtpX</fullName>
    </submittedName>
</protein>
<evidence type="ECO:0000256" key="10">
    <source>
        <dbReference type="ARBA" id="ARBA00023136"/>
    </source>
</evidence>
<gene>
    <name evidence="13" type="ORF">AHOG_14665</name>
</gene>
<keyword evidence="10 12" id="KW-0472">Membrane</keyword>
<feature type="transmembrane region" description="Helical" evidence="12">
    <location>
        <begin position="254"/>
        <end position="272"/>
    </location>
</feature>
<feature type="transmembrane region" description="Helical" evidence="12">
    <location>
        <begin position="222"/>
        <end position="242"/>
    </location>
</feature>
<feature type="transmembrane region" description="Helical" evidence="12">
    <location>
        <begin position="479"/>
        <end position="497"/>
    </location>
</feature>
<evidence type="ECO:0000256" key="6">
    <source>
        <dbReference type="ARBA" id="ARBA00022801"/>
    </source>
</evidence>
<accession>A0A221W480</accession>
<feature type="transmembrane region" description="Helical" evidence="12">
    <location>
        <begin position="760"/>
        <end position="778"/>
    </location>
</feature>
<feature type="transmembrane region" description="Helical" evidence="12">
    <location>
        <begin position="379"/>
        <end position="405"/>
    </location>
</feature>
<dbReference type="GO" id="GO:0046872">
    <property type="term" value="F:metal ion binding"/>
    <property type="evidence" value="ECO:0007669"/>
    <property type="project" value="UniProtKB-KW"/>
</dbReference>
<keyword evidence="6" id="KW-0378">Hydrolase</keyword>
<feature type="transmembrane region" description="Helical" evidence="12">
    <location>
        <begin position="21"/>
        <end position="45"/>
    </location>
</feature>
<reference evidence="13 14" key="1">
    <citation type="submission" date="2017-07" db="EMBL/GenBank/DDBJ databases">
        <title>Complete genome sequence of Actinoalloteichus hoggarensis DSM 45943, type strain of Actinoalloteichus hoggarensis.</title>
        <authorList>
            <person name="Ruckert C."/>
            <person name="Nouioui I."/>
            <person name="Willmese J."/>
            <person name="van Wezel G."/>
            <person name="Klenk H.-P."/>
            <person name="Kalinowski J."/>
            <person name="Zotchev S.B."/>
        </authorList>
    </citation>
    <scope>NUCLEOTIDE SEQUENCE [LARGE SCALE GENOMIC DNA]</scope>
    <source>
        <strain evidence="13 14">DSM 45943</strain>
    </source>
</reference>
<keyword evidence="7" id="KW-0862">Zinc</keyword>
<proteinExistence type="predicted"/>
<feature type="transmembrane region" description="Helical" evidence="12">
    <location>
        <begin position="441"/>
        <end position="459"/>
    </location>
</feature>
<dbReference type="Proteomes" id="UP000204221">
    <property type="component" value="Chromosome"/>
</dbReference>